<dbReference type="PANTHER" id="PTHR36542">
    <property type="entry name" value="GIG2-LIKE PROTEIN DRED-RELATED"/>
    <property type="match status" value="1"/>
</dbReference>
<protein>
    <submittedName>
        <fullName evidence="1">Grass carp reovirus (GCRV)-induced gene 2j</fullName>
    </submittedName>
</protein>
<keyword evidence="2" id="KW-1185">Reference proteome</keyword>
<name>A0A673KPS1_9TELE</name>
<sequence>SYNLEVHIFYKVNAKLKSVNIYIMYHGTPREAAARIKWEGFRQSSDGMFGYPLNLPEYQRVIVRVKVNVGRVKKIDYQGHPMQKTWHDQRYDTTWCPPNCGMVPSGLEEDCVWDPRRITVIDVILPNIAPPHRCGSNHAPWILCSAVRGYWRIVLIE</sequence>
<organism evidence="1 2">
    <name type="scientific">Sinocyclocheilus rhinocerous</name>
    <dbReference type="NCBI Taxonomy" id="307959"/>
    <lineage>
        <taxon>Eukaryota</taxon>
        <taxon>Metazoa</taxon>
        <taxon>Chordata</taxon>
        <taxon>Craniata</taxon>
        <taxon>Vertebrata</taxon>
        <taxon>Euteleostomi</taxon>
        <taxon>Actinopterygii</taxon>
        <taxon>Neopterygii</taxon>
        <taxon>Teleostei</taxon>
        <taxon>Ostariophysi</taxon>
        <taxon>Cypriniformes</taxon>
        <taxon>Cyprinidae</taxon>
        <taxon>Cyprininae</taxon>
        <taxon>Sinocyclocheilus</taxon>
    </lineage>
</organism>
<dbReference type="AlphaFoldDB" id="A0A673KPS1"/>
<dbReference type="Proteomes" id="UP000472270">
    <property type="component" value="Unassembled WGS sequence"/>
</dbReference>
<dbReference type="Ensembl" id="ENSSRHT00000069605.1">
    <property type="protein sequence ID" value="ENSSRHP00000067760.1"/>
    <property type="gene ID" value="ENSSRHG00000033661.1"/>
</dbReference>
<dbReference type="SUPFAM" id="SSF56399">
    <property type="entry name" value="ADP-ribosylation"/>
    <property type="match status" value="1"/>
</dbReference>
<dbReference type="Gene3D" id="3.90.175.10">
    <property type="entry name" value="Diphtheria Toxin, domain 1"/>
    <property type="match status" value="1"/>
</dbReference>
<reference evidence="1" key="1">
    <citation type="submission" date="2025-08" db="UniProtKB">
        <authorList>
            <consortium name="Ensembl"/>
        </authorList>
    </citation>
    <scope>IDENTIFICATION</scope>
</reference>
<evidence type="ECO:0000313" key="2">
    <source>
        <dbReference type="Proteomes" id="UP000472270"/>
    </source>
</evidence>
<reference evidence="1" key="2">
    <citation type="submission" date="2025-09" db="UniProtKB">
        <authorList>
            <consortium name="Ensembl"/>
        </authorList>
    </citation>
    <scope>IDENTIFICATION</scope>
</reference>
<dbReference type="GO" id="GO:0005737">
    <property type="term" value="C:cytoplasm"/>
    <property type="evidence" value="ECO:0007669"/>
    <property type="project" value="TreeGrafter"/>
</dbReference>
<accession>A0A673KPS1</accession>
<evidence type="ECO:0000313" key="1">
    <source>
        <dbReference type="Ensembl" id="ENSSRHP00000067760.1"/>
    </source>
</evidence>
<dbReference type="PANTHER" id="PTHR36542:SF2">
    <property type="entry name" value="GIG2-LIKE PROTEIN DRED-RELATED"/>
    <property type="match status" value="1"/>
</dbReference>
<proteinExistence type="predicted"/>